<feature type="signal peptide" evidence="3">
    <location>
        <begin position="1"/>
        <end position="21"/>
    </location>
</feature>
<dbReference type="AlphaFoldDB" id="A0AAW9JX52"/>
<feature type="region of interest" description="Disordered" evidence="1">
    <location>
        <begin position="353"/>
        <end position="381"/>
    </location>
</feature>
<keyword evidence="2" id="KW-0812">Transmembrane</keyword>
<feature type="transmembrane region" description="Helical" evidence="2">
    <location>
        <begin position="325"/>
        <end position="345"/>
    </location>
</feature>
<organism evidence="6 7">
    <name type="scientific">Carnobacterium maltaromaticum</name>
    <name type="common">Carnobacterium piscicola</name>
    <dbReference type="NCBI Taxonomy" id="2751"/>
    <lineage>
        <taxon>Bacteria</taxon>
        <taxon>Bacillati</taxon>
        <taxon>Bacillota</taxon>
        <taxon>Bacilli</taxon>
        <taxon>Lactobacillales</taxon>
        <taxon>Carnobacteriaceae</taxon>
        <taxon>Carnobacterium</taxon>
    </lineage>
</organism>
<feature type="compositionally biased region" description="Basic residues" evidence="1">
    <location>
        <begin position="353"/>
        <end position="364"/>
    </location>
</feature>
<feature type="domain" description="WxL Interacting Protein host binding" evidence="5">
    <location>
        <begin position="168"/>
        <end position="310"/>
    </location>
</feature>
<evidence type="ECO:0000256" key="1">
    <source>
        <dbReference type="SAM" id="MobiDB-lite"/>
    </source>
</evidence>
<feature type="compositionally biased region" description="Basic residues" evidence="1">
    <location>
        <begin position="371"/>
        <end position="381"/>
    </location>
</feature>
<name>A0AAW9JX52_CARML</name>
<gene>
    <name evidence="6" type="ORF">RAK27_14550</name>
</gene>
<dbReference type="RefSeq" id="WP_322809478.1">
    <property type="nucleotide sequence ID" value="NZ_JAVBVO010000004.1"/>
</dbReference>
<evidence type="ECO:0000313" key="6">
    <source>
        <dbReference type="EMBL" id="MDZ5759879.1"/>
    </source>
</evidence>
<keyword evidence="2" id="KW-1133">Transmembrane helix</keyword>
<dbReference type="InterPro" id="IPR021759">
    <property type="entry name" value="WxLIP_HBD"/>
</dbReference>
<evidence type="ECO:0000259" key="5">
    <source>
        <dbReference type="Pfam" id="PF11797"/>
    </source>
</evidence>
<dbReference type="InterPro" id="IPR010317">
    <property type="entry name" value="WxLIP_PGBD"/>
</dbReference>
<protein>
    <submittedName>
        <fullName evidence="6">DUF916 and DUF3324 domain-containing protein</fullName>
    </submittedName>
</protein>
<dbReference type="EMBL" id="JAVBVO010000004">
    <property type="protein sequence ID" value="MDZ5759879.1"/>
    <property type="molecule type" value="Genomic_DNA"/>
</dbReference>
<dbReference type="Pfam" id="PF06030">
    <property type="entry name" value="WxLIP_PGBD"/>
    <property type="match status" value="1"/>
</dbReference>
<evidence type="ECO:0000256" key="3">
    <source>
        <dbReference type="SAM" id="SignalP"/>
    </source>
</evidence>
<feature type="chain" id="PRO_5043566969" evidence="3">
    <location>
        <begin position="22"/>
        <end position="381"/>
    </location>
</feature>
<evidence type="ECO:0000256" key="2">
    <source>
        <dbReference type="SAM" id="Phobius"/>
    </source>
</evidence>
<dbReference type="Pfam" id="PF11797">
    <property type="entry name" value="WxLIP_HBD"/>
    <property type="match status" value="1"/>
</dbReference>
<proteinExistence type="predicted"/>
<feature type="domain" description="WxL Interacting Protein peptidoglycan binding" evidence="4">
    <location>
        <begin position="36"/>
        <end position="158"/>
    </location>
</feature>
<accession>A0AAW9JX52</accession>
<evidence type="ECO:0000259" key="4">
    <source>
        <dbReference type="Pfam" id="PF06030"/>
    </source>
</evidence>
<reference evidence="6" key="1">
    <citation type="submission" date="2023-08" db="EMBL/GenBank/DDBJ databases">
        <title>Genomic characterization of piscicolin 126 produced by Carnobacterium maltaromaticum CM22 strain isolated from salmon (Salmo salar).</title>
        <authorList>
            <person name="Gonzalez-Gragera E."/>
            <person name="Garcia-Lopez J.D."/>
            <person name="Teso-Perez C."/>
            <person name="Gimenez-Hernandez I."/>
            <person name="Peralta-Sanchez J.M."/>
            <person name="Valdivia E."/>
            <person name="Montalban-Lopez M."/>
            <person name="Martin-Platero A.M."/>
            <person name="Banos A."/>
            <person name="Martinez-Bueno M."/>
        </authorList>
    </citation>
    <scope>NUCLEOTIDE SEQUENCE</scope>
    <source>
        <strain evidence="6">CM22</strain>
    </source>
</reference>
<dbReference type="Proteomes" id="UP001290462">
    <property type="component" value="Unassembled WGS sequence"/>
</dbReference>
<keyword evidence="2" id="KW-0472">Membrane</keyword>
<keyword evidence="3" id="KW-0732">Signal</keyword>
<comment type="caution">
    <text evidence="6">The sequence shown here is derived from an EMBL/GenBank/DDBJ whole genome shotgun (WGS) entry which is preliminary data.</text>
</comment>
<evidence type="ECO:0000313" key="7">
    <source>
        <dbReference type="Proteomes" id="UP001290462"/>
    </source>
</evidence>
<sequence>MKKIISIMILALLLLGRNVYAENSEATIQQKAEVSYSVKKIKAANEINETSSFYDLGVTKGENKEIQAIIANSSNQPIYVKSQIFTAFTNENGTITYNAKPKSISKSLKFKLSDFATIEASDKRIEVPPHSEKTVTAFIDVPKDVPDGVMLGAWYFEKENQVVENKEEQGIGIANKYSYSLAIKVTVNQEIEKPELKLKGVTTGLSNYRKAIQATIENESPGIISKLTVNAQILNEKNGELLYERKQEDMIMAPNSNFSYPIFLKDQEMKPGDYVLNVEASTNDPKWPSQNWSWSQKFSITKEKAQQINQDALNDNVSSENNNNLVLIGVLFLIVSGLVTLFVLIRNNQKKKRKKLKMMAKRKKREETKLKQKRLSKRQDK</sequence>